<dbReference type="EMBL" id="CAUYUJ010012075">
    <property type="protein sequence ID" value="CAK0833204.1"/>
    <property type="molecule type" value="Genomic_DNA"/>
</dbReference>
<dbReference type="Proteomes" id="UP001189429">
    <property type="component" value="Unassembled WGS sequence"/>
</dbReference>
<evidence type="ECO:0000259" key="2">
    <source>
        <dbReference type="PROSITE" id="PS50102"/>
    </source>
</evidence>
<comment type="caution">
    <text evidence="3">The sequence shown here is derived from an EMBL/GenBank/DDBJ whole genome shotgun (WGS) entry which is preliminary data.</text>
</comment>
<evidence type="ECO:0000313" key="3">
    <source>
        <dbReference type="EMBL" id="CAK0833204.1"/>
    </source>
</evidence>
<dbReference type="PROSITE" id="PS50102">
    <property type="entry name" value="RRM"/>
    <property type="match status" value="1"/>
</dbReference>
<gene>
    <name evidence="3" type="ORF">PCOR1329_LOCUS30974</name>
</gene>
<keyword evidence="4" id="KW-1185">Reference proteome</keyword>
<organism evidence="3 4">
    <name type="scientific">Prorocentrum cordatum</name>
    <dbReference type="NCBI Taxonomy" id="2364126"/>
    <lineage>
        <taxon>Eukaryota</taxon>
        <taxon>Sar</taxon>
        <taxon>Alveolata</taxon>
        <taxon>Dinophyceae</taxon>
        <taxon>Prorocentrales</taxon>
        <taxon>Prorocentraceae</taxon>
        <taxon>Prorocentrum</taxon>
    </lineage>
</organism>
<dbReference type="InterPro" id="IPR000504">
    <property type="entry name" value="RRM_dom"/>
</dbReference>
<protein>
    <recommendedName>
        <fullName evidence="2">RRM domain-containing protein</fullName>
    </recommendedName>
</protein>
<dbReference type="InterPro" id="IPR012677">
    <property type="entry name" value="Nucleotide-bd_a/b_plait_sf"/>
</dbReference>
<feature type="domain" description="RRM" evidence="2">
    <location>
        <begin position="1"/>
        <end position="56"/>
    </location>
</feature>
<accession>A0ABN9SMZ9</accession>
<feature type="non-terminal residue" evidence="3">
    <location>
        <position position="1"/>
    </location>
</feature>
<dbReference type="Gene3D" id="3.30.70.330">
    <property type="match status" value="1"/>
</dbReference>
<name>A0ABN9SMZ9_9DINO</name>
<evidence type="ECO:0000313" key="4">
    <source>
        <dbReference type="Proteomes" id="UP001189429"/>
    </source>
</evidence>
<keyword evidence="1" id="KW-0694">RNA-binding</keyword>
<sequence>QETFSKAGGVASLTAQDDDLFGKVAFKTADAAWEAKMRVDGTQLAGRRLRVEFDINDETLRKLLVHGIRPDVGPKALNLHFGGKAEGVSFASIHGGYEVRVHYKDMFSARDAIAQLRGKTLEGEAVSWGRIMDVDWPWDAVPGGAEVRVRNLDSGKTEEQIAQRFGEVGEVMLVERRSGGLPFEFCD</sequence>
<reference evidence="3" key="1">
    <citation type="submission" date="2023-10" db="EMBL/GenBank/DDBJ databases">
        <authorList>
            <person name="Chen Y."/>
            <person name="Shah S."/>
            <person name="Dougan E. K."/>
            <person name="Thang M."/>
            <person name="Chan C."/>
        </authorList>
    </citation>
    <scope>NUCLEOTIDE SEQUENCE [LARGE SCALE GENOMIC DNA]</scope>
</reference>
<proteinExistence type="predicted"/>
<evidence type="ECO:0000256" key="1">
    <source>
        <dbReference type="PROSITE-ProRule" id="PRU00176"/>
    </source>
</evidence>
<dbReference type="SUPFAM" id="SSF54928">
    <property type="entry name" value="RNA-binding domain, RBD"/>
    <property type="match status" value="2"/>
</dbReference>
<dbReference type="InterPro" id="IPR035979">
    <property type="entry name" value="RBD_domain_sf"/>
</dbReference>